<feature type="transmembrane region" description="Helical" evidence="8">
    <location>
        <begin position="88"/>
        <end position="109"/>
    </location>
</feature>
<feature type="transmembrane region" description="Helical" evidence="8">
    <location>
        <begin position="364"/>
        <end position="382"/>
    </location>
</feature>
<evidence type="ECO:0000259" key="9">
    <source>
        <dbReference type="Pfam" id="PF13231"/>
    </source>
</evidence>
<feature type="domain" description="Glycosyltransferase RgtA/B/C/D-like" evidence="9">
    <location>
        <begin position="70"/>
        <end position="225"/>
    </location>
</feature>
<dbReference type="EMBL" id="MGHF01000027">
    <property type="protein sequence ID" value="OGM62408.1"/>
    <property type="molecule type" value="Genomic_DNA"/>
</dbReference>
<keyword evidence="3" id="KW-0328">Glycosyltransferase</keyword>
<feature type="transmembrane region" description="Helical" evidence="8">
    <location>
        <begin position="171"/>
        <end position="197"/>
    </location>
</feature>
<feature type="transmembrane region" description="Helical" evidence="8">
    <location>
        <begin position="209"/>
        <end position="228"/>
    </location>
</feature>
<organism evidence="10 11">
    <name type="scientific">Candidatus Woesebacteria bacterium RIFCSPLOWO2_01_FULL_39_21</name>
    <dbReference type="NCBI Taxonomy" id="1802519"/>
    <lineage>
        <taxon>Bacteria</taxon>
        <taxon>Candidatus Woeseibacteriota</taxon>
    </lineage>
</organism>
<evidence type="ECO:0000256" key="2">
    <source>
        <dbReference type="ARBA" id="ARBA00022475"/>
    </source>
</evidence>
<evidence type="ECO:0000256" key="4">
    <source>
        <dbReference type="ARBA" id="ARBA00022679"/>
    </source>
</evidence>
<accession>A0A1F8BGG1</accession>
<name>A0A1F8BGG1_9BACT</name>
<dbReference type="Proteomes" id="UP000177082">
    <property type="component" value="Unassembled WGS sequence"/>
</dbReference>
<dbReference type="PANTHER" id="PTHR33908">
    <property type="entry name" value="MANNOSYLTRANSFERASE YKCB-RELATED"/>
    <property type="match status" value="1"/>
</dbReference>
<evidence type="ECO:0000256" key="6">
    <source>
        <dbReference type="ARBA" id="ARBA00022989"/>
    </source>
</evidence>
<comment type="subcellular location">
    <subcellularLocation>
        <location evidence="1">Cell membrane</location>
        <topology evidence="1">Multi-pass membrane protein</topology>
    </subcellularLocation>
</comment>
<gene>
    <name evidence="10" type="ORF">A2961_03500</name>
</gene>
<proteinExistence type="predicted"/>
<dbReference type="InterPro" id="IPR050297">
    <property type="entry name" value="LipidA_mod_glycosyltrf_83"/>
</dbReference>
<evidence type="ECO:0000256" key="1">
    <source>
        <dbReference type="ARBA" id="ARBA00004651"/>
    </source>
</evidence>
<keyword evidence="5 8" id="KW-0812">Transmembrane</keyword>
<dbReference type="STRING" id="1802519.A2961_03500"/>
<reference evidence="10 11" key="1">
    <citation type="journal article" date="2016" name="Nat. Commun.">
        <title>Thousands of microbial genomes shed light on interconnected biogeochemical processes in an aquifer system.</title>
        <authorList>
            <person name="Anantharaman K."/>
            <person name="Brown C.T."/>
            <person name="Hug L.A."/>
            <person name="Sharon I."/>
            <person name="Castelle C.J."/>
            <person name="Probst A.J."/>
            <person name="Thomas B.C."/>
            <person name="Singh A."/>
            <person name="Wilkins M.J."/>
            <person name="Karaoz U."/>
            <person name="Brodie E.L."/>
            <person name="Williams K.H."/>
            <person name="Hubbard S.S."/>
            <person name="Banfield J.F."/>
        </authorList>
    </citation>
    <scope>NUCLEOTIDE SEQUENCE [LARGE SCALE GENOMIC DNA]</scope>
</reference>
<feature type="transmembrane region" description="Helical" evidence="8">
    <location>
        <begin position="308"/>
        <end position="328"/>
    </location>
</feature>
<evidence type="ECO:0000256" key="7">
    <source>
        <dbReference type="ARBA" id="ARBA00023136"/>
    </source>
</evidence>
<dbReference type="GO" id="GO:0005886">
    <property type="term" value="C:plasma membrane"/>
    <property type="evidence" value="ECO:0007669"/>
    <property type="project" value="UniProtKB-SubCell"/>
</dbReference>
<keyword evidence="6 8" id="KW-1133">Transmembrane helix</keyword>
<protein>
    <recommendedName>
        <fullName evidence="9">Glycosyltransferase RgtA/B/C/D-like domain-containing protein</fullName>
    </recommendedName>
</protein>
<comment type="caution">
    <text evidence="10">The sequence shown here is derived from an EMBL/GenBank/DDBJ whole genome shotgun (WGS) entry which is preliminary data.</text>
</comment>
<feature type="transmembrane region" description="Helical" evidence="8">
    <location>
        <begin position="7"/>
        <end position="24"/>
    </location>
</feature>
<dbReference type="AlphaFoldDB" id="A0A1F8BGG1"/>
<keyword evidence="2" id="KW-1003">Cell membrane</keyword>
<keyword evidence="7 8" id="KW-0472">Membrane</keyword>
<keyword evidence="4" id="KW-0808">Transferase</keyword>
<feature type="transmembrane region" description="Helical" evidence="8">
    <location>
        <begin position="334"/>
        <end position="352"/>
    </location>
</feature>
<evidence type="ECO:0000256" key="5">
    <source>
        <dbReference type="ARBA" id="ARBA00022692"/>
    </source>
</evidence>
<evidence type="ECO:0000313" key="10">
    <source>
        <dbReference type="EMBL" id="OGM62408.1"/>
    </source>
</evidence>
<dbReference type="PANTHER" id="PTHR33908:SF3">
    <property type="entry name" value="UNDECAPRENYL PHOSPHATE-ALPHA-4-AMINO-4-DEOXY-L-ARABINOSE ARABINOSYL TRANSFERASE"/>
    <property type="match status" value="1"/>
</dbReference>
<feature type="transmembrane region" description="Helical" evidence="8">
    <location>
        <begin position="116"/>
        <end position="135"/>
    </location>
</feature>
<evidence type="ECO:0000313" key="11">
    <source>
        <dbReference type="Proteomes" id="UP000177082"/>
    </source>
</evidence>
<evidence type="ECO:0000256" key="3">
    <source>
        <dbReference type="ARBA" id="ARBA00022676"/>
    </source>
</evidence>
<feature type="transmembrane region" description="Helical" evidence="8">
    <location>
        <begin position="394"/>
        <end position="414"/>
    </location>
</feature>
<dbReference type="InterPro" id="IPR038731">
    <property type="entry name" value="RgtA/B/C-like"/>
</dbReference>
<evidence type="ECO:0000256" key="8">
    <source>
        <dbReference type="SAM" id="Phobius"/>
    </source>
</evidence>
<dbReference type="GO" id="GO:0016763">
    <property type="term" value="F:pentosyltransferase activity"/>
    <property type="evidence" value="ECO:0007669"/>
    <property type="project" value="TreeGrafter"/>
</dbReference>
<dbReference type="Pfam" id="PF13231">
    <property type="entry name" value="PMT_2"/>
    <property type="match status" value="1"/>
</dbReference>
<sequence length="554" mass="64466">MKLIFRIIVIFLVGIGIFFRIWRLDKVPIELFGDEVDVGLQAYSILTTGKDYLGNKFPIMFRSFSEYRLPMQLYLDVPFIDIFGLNEIGVRMPSMLLGIVSIILFYFLVREAFNKKIAIIATLFLIFSPWHFNFSRQANDAGILFPFLISGVLCFIKGLKEYKYLIFSSILFTLTFYSYAIATVFTPLFAFSLIVIYRKRLFKYSLWRLTLVGVIGLLVLIPYIIFTVKGVSSQRFSSISAIPEDKLMQEVVDRRRWSNSLLTRALYNKRTIAAEIVAKNYVKAFSTNFLFTEGDPNMRQSIEGFGQMYHYDLILVLLGAWLFFGNFVRDKNKKGYFVILAWLILAPLPSALTKDGGYHASRLILMLPPLIFMSSLGFNFLIEETSSKKGKIIFGIFVLLMILDVTRFFHRYFVIWQNESWRFWQYGFKETVSYVKEVDADYKRIYFNNTYEPILGRFLFWYGYDMKLFQKEFKGDVHIENIVDGINGFKLGEKFYFGELDKPIERLANPETLVVASAEKDATNPQIFRETSLNLFKTVTSPTGEPIFYIFTGR</sequence>
<dbReference type="GO" id="GO:0010041">
    <property type="term" value="P:response to iron(III) ion"/>
    <property type="evidence" value="ECO:0007669"/>
    <property type="project" value="TreeGrafter"/>
</dbReference>
<dbReference type="GO" id="GO:0009103">
    <property type="term" value="P:lipopolysaccharide biosynthetic process"/>
    <property type="evidence" value="ECO:0007669"/>
    <property type="project" value="UniProtKB-ARBA"/>
</dbReference>